<evidence type="ECO:0000256" key="5">
    <source>
        <dbReference type="ARBA" id="ARBA00022729"/>
    </source>
</evidence>
<sequence>MTRYIRYRLVQSWKSATSLVLFATLLAFSSFSFSQNLLTNPGFENGTSSWTLDGEASAQFTESSGRSGSRLTHWSSSSSYTAETKQTVTGLAAGTYRLSAYTVGGETTGAWLWADCNGESFSTPIPSSPWGSWAQVAVDNIQVTGASCELGITSENSEWSSFDDVVFELVSSGGSTEVVIEENTSGFCGVDGTVDSDHSDYNGSGFANTDNTEGNGVDWQIEVSQAGSYTLQWRYANGGESDRPGDVYIDGQVEYQGASFPVTGSWSSWADSQTVELWLDQGTHTVRLEAVSSAGLGNVDSVTIAGSSVSAKDCGTPPDGAGDGDYYVAPNGSDSNPGSLNQPFRTLQKAIDVAGPGDLVYVRGGVYNISNPAIPSAGVNFWKSGTSDNNRIRYFAYPGERPVLDFSNLQIRPDPNYTFGVLVTGSYLHLKGFEIRNVPMNTRSNVGLRVGGNDAYRNIFELLDIHHIAGAGVFVHTTRGGHLFLNSDSHDNYDPWSHQGNGQNADGFGVHYQTSGEVTIFRGCRAWWNSDDGWDFISQEVPVIVENSWAMGSGYINSGADRAPNGNGAGFKIGSSKTGIRHVVRNNLAFGNRSQGFYANHSSGGNDWFNNTSFSNGVQYDMLASTWDSNGNRTDGVILTGSKRHRMRNNIGYPNNNRNMQGVDDQYNTWNLGITPSSSDFLSTSDNGFMGPRQADGSLPDLNFLKLSSGSQMIDRGVDVGLPYNGPVPDLGAYER</sequence>
<keyword evidence="5" id="KW-0732">Signal</keyword>
<evidence type="ECO:0000256" key="9">
    <source>
        <dbReference type="SAM" id="MobiDB-lite"/>
    </source>
</evidence>
<dbReference type="InterPro" id="IPR053868">
    <property type="entry name" value="Pel9A-like_beta_helix"/>
</dbReference>
<dbReference type="InterPro" id="IPR005084">
    <property type="entry name" value="CBM6"/>
</dbReference>
<evidence type="ECO:0000313" key="11">
    <source>
        <dbReference type="EMBL" id="MBB3062732.1"/>
    </source>
</evidence>
<evidence type="ECO:0000256" key="7">
    <source>
        <dbReference type="ARBA" id="ARBA00023239"/>
    </source>
</evidence>
<dbReference type="Pfam" id="PF22842">
    <property type="entry name" value="Pel9A-like_beta_helix"/>
    <property type="match status" value="1"/>
</dbReference>
<evidence type="ECO:0000256" key="1">
    <source>
        <dbReference type="ARBA" id="ARBA00001913"/>
    </source>
</evidence>
<evidence type="ECO:0000256" key="8">
    <source>
        <dbReference type="ARBA" id="ARBA00038263"/>
    </source>
</evidence>
<organism evidence="11 12">
    <name type="scientific">Microbulbifer rhizosphaerae</name>
    <dbReference type="NCBI Taxonomy" id="1562603"/>
    <lineage>
        <taxon>Bacteria</taxon>
        <taxon>Pseudomonadati</taxon>
        <taxon>Pseudomonadota</taxon>
        <taxon>Gammaproteobacteria</taxon>
        <taxon>Cellvibrionales</taxon>
        <taxon>Microbulbiferaceae</taxon>
        <taxon>Microbulbifer</taxon>
    </lineage>
</organism>
<keyword evidence="4" id="KW-0479">Metal-binding</keyword>
<dbReference type="SUPFAM" id="SSF51126">
    <property type="entry name" value="Pectin lyase-like"/>
    <property type="match status" value="1"/>
</dbReference>
<dbReference type="PANTHER" id="PTHR40088:SF1">
    <property type="entry name" value="PECTATE LYASE PEL9"/>
    <property type="match status" value="1"/>
</dbReference>
<keyword evidence="7" id="KW-0456">Lyase</keyword>
<dbReference type="Pfam" id="PF18099">
    <property type="entry name" value="CBM_35_2"/>
    <property type="match status" value="1"/>
</dbReference>
<dbReference type="Proteomes" id="UP000535937">
    <property type="component" value="Unassembled WGS sequence"/>
</dbReference>
<comment type="caution">
    <text evidence="11">The sequence shown here is derived from an EMBL/GenBank/DDBJ whole genome shotgun (WGS) entry which is preliminary data.</text>
</comment>
<dbReference type="Gene3D" id="2.160.20.10">
    <property type="entry name" value="Single-stranded right-handed beta-helix, Pectin lyase-like"/>
    <property type="match status" value="1"/>
</dbReference>
<dbReference type="InterPro" id="IPR011050">
    <property type="entry name" value="Pectin_lyase_fold/virulence"/>
</dbReference>
<evidence type="ECO:0000256" key="2">
    <source>
        <dbReference type="ARBA" id="ARBA00004613"/>
    </source>
</evidence>
<proteinExistence type="inferred from homology"/>
<comment type="similarity">
    <text evidence="8">Belongs to the polysaccharide lyase 9 family.</text>
</comment>
<dbReference type="PANTHER" id="PTHR40088">
    <property type="entry name" value="PECTATE LYASE (EUROFUNG)"/>
    <property type="match status" value="1"/>
</dbReference>
<evidence type="ECO:0000313" key="12">
    <source>
        <dbReference type="Proteomes" id="UP000535937"/>
    </source>
</evidence>
<dbReference type="AlphaFoldDB" id="A0A7W4WEE9"/>
<dbReference type="EMBL" id="JACHWZ010000019">
    <property type="protein sequence ID" value="MBB3062732.1"/>
    <property type="molecule type" value="Genomic_DNA"/>
</dbReference>
<accession>A0A7W4WEE9</accession>
<dbReference type="Gene3D" id="2.60.120.260">
    <property type="entry name" value="Galactose-binding domain-like"/>
    <property type="match status" value="2"/>
</dbReference>
<keyword evidence="3" id="KW-0964">Secreted</keyword>
<dbReference type="GO" id="GO:0005576">
    <property type="term" value="C:extracellular region"/>
    <property type="evidence" value="ECO:0007669"/>
    <property type="project" value="UniProtKB-SubCell"/>
</dbReference>
<evidence type="ECO:0000256" key="3">
    <source>
        <dbReference type="ARBA" id="ARBA00022525"/>
    </source>
</evidence>
<comment type="subcellular location">
    <subcellularLocation>
        <location evidence="2">Secreted</location>
    </subcellularLocation>
</comment>
<dbReference type="GO" id="GO:0016837">
    <property type="term" value="F:carbon-oxygen lyase activity, acting on polysaccharides"/>
    <property type="evidence" value="ECO:0007669"/>
    <property type="project" value="TreeGrafter"/>
</dbReference>
<protein>
    <recommendedName>
        <fullName evidence="10">CBM6 domain-containing protein</fullName>
    </recommendedName>
</protein>
<keyword evidence="12" id="KW-1185">Reference proteome</keyword>
<keyword evidence="6" id="KW-0106">Calcium</keyword>
<dbReference type="InterPro" id="IPR008979">
    <property type="entry name" value="Galactose-bd-like_sf"/>
</dbReference>
<feature type="region of interest" description="Disordered" evidence="9">
    <location>
        <begin position="310"/>
        <end position="338"/>
    </location>
</feature>
<dbReference type="GO" id="GO:0046872">
    <property type="term" value="F:metal ion binding"/>
    <property type="evidence" value="ECO:0007669"/>
    <property type="project" value="UniProtKB-KW"/>
</dbReference>
<dbReference type="InterPro" id="IPR052052">
    <property type="entry name" value="Polysaccharide_Lyase_9"/>
</dbReference>
<feature type="domain" description="CBM6" evidence="10">
    <location>
        <begin position="178"/>
        <end position="305"/>
    </location>
</feature>
<name>A0A7W4WEE9_9GAMM</name>
<dbReference type="InterPro" id="IPR041342">
    <property type="entry name" value="CBM35"/>
</dbReference>
<evidence type="ECO:0000256" key="6">
    <source>
        <dbReference type="ARBA" id="ARBA00022837"/>
    </source>
</evidence>
<evidence type="ECO:0000256" key="4">
    <source>
        <dbReference type="ARBA" id="ARBA00022723"/>
    </source>
</evidence>
<dbReference type="CDD" id="cd04082">
    <property type="entry name" value="CBM35_pectate_lyase-like"/>
    <property type="match status" value="1"/>
</dbReference>
<gene>
    <name evidence="11" type="ORF">FHS09_003581</name>
</gene>
<dbReference type="PROSITE" id="PS51175">
    <property type="entry name" value="CBM6"/>
    <property type="match status" value="1"/>
</dbReference>
<dbReference type="InterPro" id="IPR012334">
    <property type="entry name" value="Pectin_lyas_fold"/>
</dbReference>
<dbReference type="GO" id="GO:0030246">
    <property type="term" value="F:carbohydrate binding"/>
    <property type="evidence" value="ECO:0007669"/>
    <property type="project" value="InterPro"/>
</dbReference>
<comment type="cofactor">
    <cofactor evidence="1">
        <name>Ca(2+)</name>
        <dbReference type="ChEBI" id="CHEBI:29108"/>
    </cofactor>
</comment>
<dbReference type="SUPFAM" id="SSF49785">
    <property type="entry name" value="Galactose-binding domain-like"/>
    <property type="match status" value="1"/>
</dbReference>
<reference evidence="11 12" key="1">
    <citation type="submission" date="2020-08" db="EMBL/GenBank/DDBJ databases">
        <title>Genomic Encyclopedia of Type Strains, Phase III (KMG-III): the genomes of soil and plant-associated and newly described type strains.</title>
        <authorList>
            <person name="Whitman W."/>
        </authorList>
    </citation>
    <scope>NUCLEOTIDE SEQUENCE [LARGE SCALE GENOMIC DNA]</scope>
    <source>
        <strain evidence="11 12">CECT 8799</strain>
    </source>
</reference>
<dbReference type="RefSeq" id="WP_221192090.1">
    <property type="nucleotide sequence ID" value="NZ_JACHWZ010000019.1"/>
</dbReference>
<evidence type="ECO:0000259" key="10">
    <source>
        <dbReference type="PROSITE" id="PS51175"/>
    </source>
</evidence>